<evidence type="ECO:0000256" key="2">
    <source>
        <dbReference type="SAM" id="SignalP"/>
    </source>
</evidence>
<evidence type="ECO:0000313" key="4">
    <source>
        <dbReference type="Proteomes" id="UP000807342"/>
    </source>
</evidence>
<organism evidence="3 4">
    <name type="scientific">Macrolepiota fuliginosa MF-IS2</name>
    <dbReference type="NCBI Taxonomy" id="1400762"/>
    <lineage>
        <taxon>Eukaryota</taxon>
        <taxon>Fungi</taxon>
        <taxon>Dikarya</taxon>
        <taxon>Basidiomycota</taxon>
        <taxon>Agaricomycotina</taxon>
        <taxon>Agaricomycetes</taxon>
        <taxon>Agaricomycetidae</taxon>
        <taxon>Agaricales</taxon>
        <taxon>Agaricineae</taxon>
        <taxon>Agaricaceae</taxon>
        <taxon>Macrolepiota</taxon>
    </lineage>
</organism>
<sequence length="64" mass="6390">MKSFFAITTVLAALFATAIAAPAPVADAATLPLCPTSWPKNGGIGPVCQPRPTETPAPTATPGN</sequence>
<keyword evidence="2" id="KW-0732">Signal</keyword>
<gene>
    <name evidence="3" type="ORF">P691DRAFT_812777</name>
</gene>
<feature type="compositionally biased region" description="Low complexity" evidence="1">
    <location>
        <begin position="52"/>
        <end position="64"/>
    </location>
</feature>
<evidence type="ECO:0000256" key="1">
    <source>
        <dbReference type="SAM" id="MobiDB-lite"/>
    </source>
</evidence>
<protein>
    <submittedName>
        <fullName evidence="3">Uncharacterized protein</fullName>
    </submittedName>
</protein>
<feature type="signal peptide" evidence="2">
    <location>
        <begin position="1"/>
        <end position="20"/>
    </location>
</feature>
<feature type="chain" id="PRO_5040283722" evidence="2">
    <location>
        <begin position="21"/>
        <end position="64"/>
    </location>
</feature>
<proteinExistence type="predicted"/>
<keyword evidence="4" id="KW-1185">Reference proteome</keyword>
<name>A0A9P5XGR9_9AGAR</name>
<dbReference type="AlphaFoldDB" id="A0A9P5XGR9"/>
<feature type="region of interest" description="Disordered" evidence="1">
    <location>
        <begin position="43"/>
        <end position="64"/>
    </location>
</feature>
<reference evidence="3" key="1">
    <citation type="submission" date="2020-11" db="EMBL/GenBank/DDBJ databases">
        <authorList>
            <consortium name="DOE Joint Genome Institute"/>
            <person name="Ahrendt S."/>
            <person name="Riley R."/>
            <person name="Andreopoulos W."/>
            <person name="Labutti K."/>
            <person name="Pangilinan J."/>
            <person name="Ruiz-Duenas F.J."/>
            <person name="Barrasa J.M."/>
            <person name="Sanchez-Garcia M."/>
            <person name="Camarero S."/>
            <person name="Miyauchi S."/>
            <person name="Serrano A."/>
            <person name="Linde D."/>
            <person name="Babiker R."/>
            <person name="Drula E."/>
            <person name="Ayuso-Fernandez I."/>
            <person name="Pacheco R."/>
            <person name="Padilla G."/>
            <person name="Ferreira P."/>
            <person name="Barriuso J."/>
            <person name="Kellner H."/>
            <person name="Castanera R."/>
            <person name="Alfaro M."/>
            <person name="Ramirez L."/>
            <person name="Pisabarro A.G."/>
            <person name="Kuo A."/>
            <person name="Tritt A."/>
            <person name="Lipzen A."/>
            <person name="He G."/>
            <person name="Yan M."/>
            <person name="Ng V."/>
            <person name="Cullen D."/>
            <person name="Martin F."/>
            <person name="Rosso M.-N."/>
            <person name="Henrissat B."/>
            <person name="Hibbett D."/>
            <person name="Martinez A.T."/>
            <person name="Grigoriev I.V."/>
        </authorList>
    </citation>
    <scope>NUCLEOTIDE SEQUENCE</scope>
    <source>
        <strain evidence="3">MF-IS2</strain>
    </source>
</reference>
<evidence type="ECO:0000313" key="3">
    <source>
        <dbReference type="EMBL" id="KAF9449255.1"/>
    </source>
</evidence>
<dbReference type="EMBL" id="MU151136">
    <property type="protein sequence ID" value="KAF9449255.1"/>
    <property type="molecule type" value="Genomic_DNA"/>
</dbReference>
<dbReference type="Proteomes" id="UP000807342">
    <property type="component" value="Unassembled WGS sequence"/>
</dbReference>
<accession>A0A9P5XGR9</accession>
<comment type="caution">
    <text evidence="3">The sequence shown here is derived from an EMBL/GenBank/DDBJ whole genome shotgun (WGS) entry which is preliminary data.</text>
</comment>